<dbReference type="EMBL" id="CAAALY010013913">
    <property type="protein sequence ID" value="VEL12144.1"/>
    <property type="molecule type" value="Genomic_DNA"/>
</dbReference>
<protein>
    <submittedName>
        <fullName evidence="1">Uncharacterized protein</fullName>
    </submittedName>
</protein>
<name>A0A3S5BPG7_9PLAT</name>
<evidence type="ECO:0000313" key="1">
    <source>
        <dbReference type="EMBL" id="VEL12144.1"/>
    </source>
</evidence>
<dbReference type="AlphaFoldDB" id="A0A3S5BPG7"/>
<evidence type="ECO:0000313" key="2">
    <source>
        <dbReference type="Proteomes" id="UP000784294"/>
    </source>
</evidence>
<gene>
    <name evidence="1" type="ORF">PXEA_LOCUS5584</name>
</gene>
<comment type="caution">
    <text evidence="1">The sequence shown here is derived from an EMBL/GenBank/DDBJ whole genome shotgun (WGS) entry which is preliminary data.</text>
</comment>
<organism evidence="1 2">
    <name type="scientific">Protopolystoma xenopodis</name>
    <dbReference type="NCBI Taxonomy" id="117903"/>
    <lineage>
        <taxon>Eukaryota</taxon>
        <taxon>Metazoa</taxon>
        <taxon>Spiralia</taxon>
        <taxon>Lophotrochozoa</taxon>
        <taxon>Platyhelminthes</taxon>
        <taxon>Monogenea</taxon>
        <taxon>Polyopisthocotylea</taxon>
        <taxon>Polystomatidea</taxon>
        <taxon>Polystomatidae</taxon>
        <taxon>Protopolystoma</taxon>
    </lineage>
</organism>
<keyword evidence="2" id="KW-1185">Reference proteome</keyword>
<sequence length="127" mass="13638">MKGVVGPTCRIHIVGHRIPASRADKPESANPGPTGPMGEAVIGPRLIGLFHPSGRIHTTGLYGIDTFGLCLQHHLSQQLNSLHKVQHLDIKTPGRPTERLYLMAPAASPRVDGLIASSINPSSIFRQ</sequence>
<reference evidence="1" key="1">
    <citation type="submission" date="2018-11" db="EMBL/GenBank/DDBJ databases">
        <authorList>
            <consortium name="Pathogen Informatics"/>
        </authorList>
    </citation>
    <scope>NUCLEOTIDE SEQUENCE</scope>
</reference>
<dbReference type="Proteomes" id="UP000784294">
    <property type="component" value="Unassembled WGS sequence"/>
</dbReference>
<proteinExistence type="predicted"/>
<accession>A0A3S5BPG7</accession>